<feature type="coiled-coil region" evidence="1">
    <location>
        <begin position="70"/>
        <end position="97"/>
    </location>
</feature>
<evidence type="ECO:0000313" key="4">
    <source>
        <dbReference type="EMBL" id="KAF7993975.1"/>
    </source>
</evidence>
<dbReference type="AlphaFoldDB" id="A0A834XV25"/>
<protein>
    <submittedName>
        <fullName evidence="4">Uncharacterized protein</fullName>
    </submittedName>
</protein>
<accession>A0A834XV25</accession>
<gene>
    <name evidence="4" type="ORF">HCN44_011244</name>
</gene>
<proteinExistence type="predicted"/>
<sequence length="774" mass="88878">MKFINLIFMLISINFISYEVSATGLGDLEEVYTLFMNIWTRVDEGIEEANTGKKPKYQATLFGDKTSSMLEALLDKVDELSVQMETMENRLMDKMQEISDAVKSVPDKVRKDQLLTKISHYIKSIKISYKEVKKLGSKKITKVKAKKIIDKYVREKITDDLREIFIIVLPDDEADEENDRSLLKLMVTLENDEKESKERCDKKNSPQQFLYQLYLTLVSTEMIGYTSLAYGFAINELIRPDEKADLEIQTVIDDILDRIYEYNLGFSKSIAQLSRHFRTCDNPGKHERGVTFIEFTGLYQKIVLAEYSWERHRSCDGSCNIPSTNENKNCHARPGYKNWGGSSGPVSTPWDSDGRPENVWHCPANLNCAGTLNGCFQMTSIRYCMDKNYTHRRYKYVGDSSNNNRYGQWTDDCEVYDYWDEKTTGSPGGPWGGGDLAYCNYCMCTCNDDTWKAPFAINAVSLLPSRSDTWNNMVITGMRMRVHQRIVHIQIKQGKIIDNFHIETPKIKKNKKKKNKKANIVEKWVDLPDMEKDVRASRRYKGPQNLREDVDFVAWHWDHNAFNLDEVSIPPGHVLTGVRFATFKMREGDKKWRVQVEAESMEYDHIVGKLIQCTEEWTKPDPKNHDVKLEFVNDLPINSDQPTILDSETNQYVIPSMSDDWKDAGQSVLPFMDAQTIGCSPEAPLGGIGLHHRGVAKDSEDSGFLGLTAHTVNYASYLKQSAEKYAEARKRQKEEEDDEDDDDDDDDGDGDDDDDDDDEDEDDDDDDEDDDDDD</sequence>
<dbReference type="PANTHER" id="PTHR47890">
    <property type="entry name" value="LD24308P"/>
    <property type="match status" value="1"/>
</dbReference>
<feature type="compositionally biased region" description="Basic and acidic residues" evidence="2">
    <location>
        <begin position="724"/>
        <end position="734"/>
    </location>
</feature>
<evidence type="ECO:0000256" key="1">
    <source>
        <dbReference type="SAM" id="Coils"/>
    </source>
</evidence>
<dbReference type="Proteomes" id="UP000639338">
    <property type="component" value="Unassembled WGS sequence"/>
</dbReference>
<evidence type="ECO:0000256" key="3">
    <source>
        <dbReference type="SAM" id="SignalP"/>
    </source>
</evidence>
<reference evidence="4 5" key="1">
    <citation type="submission" date="2020-08" db="EMBL/GenBank/DDBJ databases">
        <title>Aphidius gifuensis genome sequencing and assembly.</title>
        <authorList>
            <person name="Du Z."/>
        </authorList>
    </citation>
    <scope>NUCLEOTIDE SEQUENCE [LARGE SCALE GENOMIC DNA]</scope>
    <source>
        <strain evidence="4">YNYX2018</strain>
        <tissue evidence="4">Adults</tissue>
    </source>
</reference>
<dbReference type="SUPFAM" id="SSF48371">
    <property type="entry name" value="ARM repeat"/>
    <property type="match status" value="1"/>
</dbReference>
<feature type="chain" id="PRO_5032284526" evidence="3">
    <location>
        <begin position="23"/>
        <end position="774"/>
    </location>
</feature>
<feature type="signal peptide" evidence="3">
    <location>
        <begin position="1"/>
        <end position="22"/>
    </location>
</feature>
<keyword evidence="5" id="KW-1185">Reference proteome</keyword>
<dbReference type="PANTHER" id="PTHR47890:SF1">
    <property type="entry name" value="LD24308P"/>
    <property type="match status" value="1"/>
</dbReference>
<dbReference type="InterPro" id="IPR016024">
    <property type="entry name" value="ARM-type_fold"/>
</dbReference>
<feature type="compositionally biased region" description="Acidic residues" evidence="2">
    <location>
        <begin position="735"/>
        <end position="774"/>
    </location>
</feature>
<evidence type="ECO:0000256" key="2">
    <source>
        <dbReference type="SAM" id="MobiDB-lite"/>
    </source>
</evidence>
<dbReference type="Pfam" id="PF16061">
    <property type="entry name" value="DUF4803"/>
    <property type="match status" value="2"/>
</dbReference>
<evidence type="ECO:0000313" key="5">
    <source>
        <dbReference type="Proteomes" id="UP000639338"/>
    </source>
</evidence>
<organism evidence="4 5">
    <name type="scientific">Aphidius gifuensis</name>
    <name type="common">Parasitoid wasp</name>
    <dbReference type="NCBI Taxonomy" id="684658"/>
    <lineage>
        <taxon>Eukaryota</taxon>
        <taxon>Metazoa</taxon>
        <taxon>Ecdysozoa</taxon>
        <taxon>Arthropoda</taxon>
        <taxon>Hexapoda</taxon>
        <taxon>Insecta</taxon>
        <taxon>Pterygota</taxon>
        <taxon>Neoptera</taxon>
        <taxon>Endopterygota</taxon>
        <taxon>Hymenoptera</taxon>
        <taxon>Apocrita</taxon>
        <taxon>Ichneumonoidea</taxon>
        <taxon>Braconidae</taxon>
        <taxon>Aphidiinae</taxon>
        <taxon>Aphidius</taxon>
    </lineage>
</organism>
<dbReference type="EMBL" id="JACMRX010000003">
    <property type="protein sequence ID" value="KAF7993975.1"/>
    <property type="molecule type" value="Genomic_DNA"/>
</dbReference>
<keyword evidence="1" id="KW-0175">Coiled coil</keyword>
<dbReference type="InterPro" id="IPR032062">
    <property type="entry name" value="DUF4803"/>
</dbReference>
<name>A0A834XV25_APHGI</name>
<keyword evidence="3" id="KW-0732">Signal</keyword>
<comment type="caution">
    <text evidence="4">The sequence shown here is derived from an EMBL/GenBank/DDBJ whole genome shotgun (WGS) entry which is preliminary data.</text>
</comment>
<feature type="region of interest" description="Disordered" evidence="2">
    <location>
        <begin position="724"/>
        <end position="774"/>
    </location>
</feature>